<dbReference type="InterPro" id="IPR029063">
    <property type="entry name" value="SAM-dependent_MTases_sf"/>
</dbReference>
<organism evidence="1 2">
    <name type="scientific">Thelephora terrestris</name>
    <dbReference type="NCBI Taxonomy" id="56493"/>
    <lineage>
        <taxon>Eukaryota</taxon>
        <taxon>Fungi</taxon>
        <taxon>Dikarya</taxon>
        <taxon>Basidiomycota</taxon>
        <taxon>Agaricomycotina</taxon>
        <taxon>Agaricomycetes</taxon>
        <taxon>Thelephorales</taxon>
        <taxon>Thelephoraceae</taxon>
        <taxon>Thelephora</taxon>
    </lineage>
</organism>
<keyword evidence="2" id="KW-1185">Reference proteome</keyword>
<comment type="caution">
    <text evidence="1">The sequence shown here is derived from an EMBL/GenBank/DDBJ whole genome shotgun (WGS) entry which is preliminary data.</text>
</comment>
<dbReference type="AlphaFoldDB" id="A0A9P6HG61"/>
<dbReference type="PANTHER" id="PTHR14614">
    <property type="entry name" value="HEPATOCELLULAR CARCINOMA-ASSOCIATED ANTIGEN"/>
    <property type="match status" value="1"/>
</dbReference>
<proteinExistence type="predicted"/>
<dbReference type="GO" id="GO:0032259">
    <property type="term" value="P:methylation"/>
    <property type="evidence" value="ECO:0007669"/>
    <property type="project" value="UniProtKB-KW"/>
</dbReference>
<dbReference type="Pfam" id="PF10294">
    <property type="entry name" value="Methyltransf_16"/>
    <property type="match status" value="1"/>
</dbReference>
<accession>A0A9P6HG61</accession>
<dbReference type="PANTHER" id="PTHR14614:SF162">
    <property type="entry name" value="EXPRESSED PROTEIN"/>
    <property type="match status" value="1"/>
</dbReference>
<sequence length="395" mass="43599">MFYYISFLRPPPSSSTPGSINFTPQVANDLRTELFPGTQDIYYAWLSPTESLENTLSKPRKLMTWSRAVAYKEISLALPPNARPGQSWRLLLSGSASAQHMSISLANAHSTGKEPFPVISMPIKITSKPDKAPTKQTQIERIYSASLCGFGDLRFLLREQTSFDLDKKVWDSGIGLSSWLVDLLNSSPPDTERPAVTRARDALLSNSSNLIELGRMHLTTNRTPVGTGTGIVSIVISALRAARLGETRREGRFLATDLASAMPILSHNLTCNAKYFTQPPDTPQPLTLDWDEENLPEQVMEVGGFDAILMADVTYNTASFPSLLRTLSSLVQLNVKRSLPPPMVIMGYKERDSDERSLWGALESEVGIHLEKVGECEGWPGSTPIEFWIGQAESP</sequence>
<name>A0A9P6HG61_9AGAM</name>
<dbReference type="GO" id="GO:0008757">
    <property type="term" value="F:S-adenosylmethionine-dependent methyltransferase activity"/>
    <property type="evidence" value="ECO:0007669"/>
    <property type="project" value="UniProtKB-ARBA"/>
</dbReference>
<dbReference type="GO" id="GO:0005634">
    <property type="term" value="C:nucleus"/>
    <property type="evidence" value="ECO:0007669"/>
    <property type="project" value="TreeGrafter"/>
</dbReference>
<reference evidence="1" key="2">
    <citation type="submission" date="2020-11" db="EMBL/GenBank/DDBJ databases">
        <authorList>
            <consortium name="DOE Joint Genome Institute"/>
            <person name="Kuo A."/>
            <person name="Miyauchi S."/>
            <person name="Kiss E."/>
            <person name="Drula E."/>
            <person name="Kohler A."/>
            <person name="Sanchez-Garcia M."/>
            <person name="Andreopoulos B."/>
            <person name="Barry K.W."/>
            <person name="Bonito G."/>
            <person name="Buee M."/>
            <person name="Carver A."/>
            <person name="Chen C."/>
            <person name="Cichocki N."/>
            <person name="Clum A."/>
            <person name="Culley D."/>
            <person name="Crous P.W."/>
            <person name="Fauchery L."/>
            <person name="Girlanda M."/>
            <person name="Hayes R."/>
            <person name="Keri Z."/>
            <person name="Labutti K."/>
            <person name="Lipzen A."/>
            <person name="Lombard V."/>
            <person name="Magnuson J."/>
            <person name="Maillard F."/>
            <person name="Morin E."/>
            <person name="Murat C."/>
            <person name="Nolan M."/>
            <person name="Ohm R."/>
            <person name="Pangilinan J."/>
            <person name="Pereira M."/>
            <person name="Perotto S."/>
            <person name="Peter M."/>
            <person name="Riley R."/>
            <person name="Sitrit Y."/>
            <person name="Stielow B."/>
            <person name="Szollosi G."/>
            <person name="Zifcakova L."/>
            <person name="Stursova M."/>
            <person name="Spatafora J.W."/>
            <person name="Tedersoo L."/>
            <person name="Vaario L.-M."/>
            <person name="Yamada A."/>
            <person name="Yan M."/>
            <person name="Wang P."/>
            <person name="Xu J."/>
            <person name="Bruns T."/>
            <person name="Baldrian P."/>
            <person name="Vilgalys R."/>
            <person name="Henrissat B."/>
            <person name="Grigoriev I.V."/>
            <person name="Hibbett D."/>
            <person name="Nagy L.G."/>
            <person name="Martin F.M."/>
        </authorList>
    </citation>
    <scope>NUCLEOTIDE SEQUENCE</scope>
    <source>
        <strain evidence="1">UH-Tt-Lm1</strain>
    </source>
</reference>
<gene>
    <name evidence="1" type="ORF">BJ322DRAFT_1099877</name>
</gene>
<evidence type="ECO:0000313" key="1">
    <source>
        <dbReference type="EMBL" id="KAF9786287.1"/>
    </source>
</evidence>
<dbReference type="Proteomes" id="UP000736335">
    <property type="component" value="Unassembled WGS sequence"/>
</dbReference>
<dbReference type="EMBL" id="WIUZ02000006">
    <property type="protein sequence ID" value="KAF9786287.1"/>
    <property type="molecule type" value="Genomic_DNA"/>
</dbReference>
<dbReference type="OrthoDB" id="413520at2759"/>
<evidence type="ECO:0000313" key="2">
    <source>
        <dbReference type="Proteomes" id="UP000736335"/>
    </source>
</evidence>
<keyword evidence="1" id="KW-0808">Transferase</keyword>
<dbReference type="GO" id="GO:0005737">
    <property type="term" value="C:cytoplasm"/>
    <property type="evidence" value="ECO:0007669"/>
    <property type="project" value="TreeGrafter"/>
</dbReference>
<dbReference type="Gene3D" id="3.40.50.150">
    <property type="entry name" value="Vaccinia Virus protein VP39"/>
    <property type="match status" value="1"/>
</dbReference>
<dbReference type="InterPro" id="IPR019410">
    <property type="entry name" value="Methyltransf_16"/>
</dbReference>
<protein>
    <submittedName>
        <fullName evidence="1">Methyltransferase-domain-containing protein</fullName>
    </submittedName>
</protein>
<reference evidence="1" key="1">
    <citation type="journal article" date="2020" name="Nat. Commun.">
        <title>Large-scale genome sequencing of mycorrhizal fungi provides insights into the early evolution of symbiotic traits.</title>
        <authorList>
            <person name="Miyauchi S."/>
            <person name="Kiss E."/>
            <person name="Kuo A."/>
            <person name="Drula E."/>
            <person name="Kohler A."/>
            <person name="Sanchez-Garcia M."/>
            <person name="Morin E."/>
            <person name="Andreopoulos B."/>
            <person name="Barry K.W."/>
            <person name="Bonito G."/>
            <person name="Buee M."/>
            <person name="Carver A."/>
            <person name="Chen C."/>
            <person name="Cichocki N."/>
            <person name="Clum A."/>
            <person name="Culley D."/>
            <person name="Crous P.W."/>
            <person name="Fauchery L."/>
            <person name="Girlanda M."/>
            <person name="Hayes R.D."/>
            <person name="Keri Z."/>
            <person name="LaButti K."/>
            <person name="Lipzen A."/>
            <person name="Lombard V."/>
            <person name="Magnuson J."/>
            <person name="Maillard F."/>
            <person name="Murat C."/>
            <person name="Nolan M."/>
            <person name="Ohm R.A."/>
            <person name="Pangilinan J."/>
            <person name="Pereira M.F."/>
            <person name="Perotto S."/>
            <person name="Peter M."/>
            <person name="Pfister S."/>
            <person name="Riley R."/>
            <person name="Sitrit Y."/>
            <person name="Stielow J.B."/>
            <person name="Szollosi G."/>
            <person name="Zifcakova L."/>
            <person name="Stursova M."/>
            <person name="Spatafora J.W."/>
            <person name="Tedersoo L."/>
            <person name="Vaario L.M."/>
            <person name="Yamada A."/>
            <person name="Yan M."/>
            <person name="Wang P."/>
            <person name="Xu J."/>
            <person name="Bruns T."/>
            <person name="Baldrian P."/>
            <person name="Vilgalys R."/>
            <person name="Dunand C."/>
            <person name="Henrissat B."/>
            <person name="Grigoriev I.V."/>
            <person name="Hibbett D."/>
            <person name="Nagy L.G."/>
            <person name="Martin F.M."/>
        </authorList>
    </citation>
    <scope>NUCLEOTIDE SEQUENCE</scope>
    <source>
        <strain evidence="1">UH-Tt-Lm1</strain>
    </source>
</reference>
<keyword evidence="1" id="KW-0489">Methyltransferase</keyword>